<evidence type="ECO:0000313" key="4">
    <source>
        <dbReference type="Proteomes" id="UP001500957"/>
    </source>
</evidence>
<dbReference type="InterPro" id="IPR003736">
    <property type="entry name" value="PAAI_dom"/>
</dbReference>
<dbReference type="CDD" id="cd03443">
    <property type="entry name" value="PaaI_thioesterase"/>
    <property type="match status" value="1"/>
</dbReference>
<dbReference type="PANTHER" id="PTHR42856">
    <property type="entry name" value="ACYL-COENZYME A THIOESTERASE PAAI"/>
    <property type="match status" value="1"/>
</dbReference>
<sequence>MTAPDPLKVADAVAHAMMLNDRASDAAGIELVSVAPGDVTLRMTVTKDQVNGFDICHGGVLFLLADTAFAVCCNSHGPQTVASGGEITFCRPASVGDVLTARAVERTRFGRSGVYDVTVMRDDGEIVAEFRGRSRTIGENQPGSDGVRITERLT</sequence>
<dbReference type="InterPro" id="IPR006683">
    <property type="entry name" value="Thioestr_dom"/>
</dbReference>
<dbReference type="EMBL" id="BAAAHE010000055">
    <property type="protein sequence ID" value="GAA0637610.1"/>
    <property type="molecule type" value="Genomic_DNA"/>
</dbReference>
<dbReference type="PANTHER" id="PTHR42856:SF1">
    <property type="entry name" value="ACYL-COENZYME A THIOESTERASE PAAI"/>
    <property type="match status" value="1"/>
</dbReference>
<reference evidence="3 4" key="1">
    <citation type="journal article" date="2019" name="Int. J. Syst. Evol. Microbiol.">
        <title>The Global Catalogue of Microorganisms (GCM) 10K type strain sequencing project: providing services to taxonomists for standard genome sequencing and annotation.</title>
        <authorList>
            <consortium name="The Broad Institute Genomics Platform"/>
            <consortium name="The Broad Institute Genome Sequencing Center for Infectious Disease"/>
            <person name="Wu L."/>
            <person name="Ma J."/>
        </authorList>
    </citation>
    <scope>NUCLEOTIDE SEQUENCE [LARGE SCALE GENOMIC DNA]</scope>
    <source>
        <strain evidence="3 4">JCM 10671</strain>
    </source>
</reference>
<keyword evidence="4" id="KW-1185">Reference proteome</keyword>
<name>A0ABN1HC55_9ACTN</name>
<dbReference type="NCBIfam" id="TIGR00369">
    <property type="entry name" value="unchar_dom_1"/>
    <property type="match status" value="1"/>
</dbReference>
<evidence type="ECO:0000256" key="1">
    <source>
        <dbReference type="ARBA" id="ARBA00022801"/>
    </source>
</evidence>
<organism evidence="3 4">
    <name type="scientific">Sporichthya brevicatena</name>
    <dbReference type="NCBI Taxonomy" id="171442"/>
    <lineage>
        <taxon>Bacteria</taxon>
        <taxon>Bacillati</taxon>
        <taxon>Actinomycetota</taxon>
        <taxon>Actinomycetes</taxon>
        <taxon>Sporichthyales</taxon>
        <taxon>Sporichthyaceae</taxon>
        <taxon>Sporichthya</taxon>
    </lineage>
</organism>
<evidence type="ECO:0000259" key="2">
    <source>
        <dbReference type="Pfam" id="PF03061"/>
    </source>
</evidence>
<dbReference type="InterPro" id="IPR011973">
    <property type="entry name" value="PaaD"/>
</dbReference>
<dbReference type="RefSeq" id="WP_344609527.1">
    <property type="nucleotide sequence ID" value="NZ_BAAAHE010000055.1"/>
</dbReference>
<keyword evidence="1" id="KW-0378">Hydrolase</keyword>
<evidence type="ECO:0000313" key="3">
    <source>
        <dbReference type="EMBL" id="GAA0637610.1"/>
    </source>
</evidence>
<dbReference type="InterPro" id="IPR029069">
    <property type="entry name" value="HotDog_dom_sf"/>
</dbReference>
<dbReference type="InterPro" id="IPR052723">
    <property type="entry name" value="Acyl-CoA_thioesterase_PaaI"/>
</dbReference>
<dbReference type="NCBIfam" id="TIGR02286">
    <property type="entry name" value="PaaD"/>
    <property type="match status" value="1"/>
</dbReference>
<dbReference type="Pfam" id="PF03061">
    <property type="entry name" value="4HBT"/>
    <property type="match status" value="1"/>
</dbReference>
<accession>A0ABN1HC55</accession>
<gene>
    <name evidence="3" type="ORF">GCM10009547_47460</name>
</gene>
<dbReference type="SUPFAM" id="SSF54637">
    <property type="entry name" value="Thioesterase/thiol ester dehydrase-isomerase"/>
    <property type="match status" value="1"/>
</dbReference>
<proteinExistence type="predicted"/>
<comment type="caution">
    <text evidence="3">The sequence shown here is derived from an EMBL/GenBank/DDBJ whole genome shotgun (WGS) entry which is preliminary data.</text>
</comment>
<dbReference type="Proteomes" id="UP001500957">
    <property type="component" value="Unassembled WGS sequence"/>
</dbReference>
<protein>
    <recommendedName>
        <fullName evidence="2">Thioesterase domain-containing protein</fullName>
    </recommendedName>
</protein>
<feature type="domain" description="Thioesterase" evidence="2">
    <location>
        <begin position="55"/>
        <end position="127"/>
    </location>
</feature>
<dbReference type="Gene3D" id="3.10.129.10">
    <property type="entry name" value="Hotdog Thioesterase"/>
    <property type="match status" value="1"/>
</dbReference>